<feature type="region of interest" description="Disordered" evidence="1">
    <location>
        <begin position="54"/>
        <end position="93"/>
    </location>
</feature>
<keyword evidence="3" id="KW-1185">Reference proteome</keyword>
<gene>
    <name evidence="2" type="ORF">GCM10020367_72120</name>
</gene>
<sequence>MRRVGRGTAKAGLRGVLALLVVVVGALCLFGRAALHGVPATDVPTVVAQQKPTVDDIDTGAEAPCGKKLVADPSAQRAGSPGPTAASPECAQPAGDLAYPAHQRVGILSGGPAPPSPVILHSVLRM</sequence>
<dbReference type="Proteomes" id="UP001499990">
    <property type="component" value="Unassembled WGS sequence"/>
</dbReference>
<evidence type="ECO:0000313" key="3">
    <source>
        <dbReference type="Proteomes" id="UP001499990"/>
    </source>
</evidence>
<protein>
    <recommendedName>
        <fullName evidence="4">Secreted protein</fullName>
    </recommendedName>
</protein>
<proteinExistence type="predicted"/>
<organism evidence="2 3">
    <name type="scientific">Streptomyces sannanensis</name>
    <dbReference type="NCBI Taxonomy" id="285536"/>
    <lineage>
        <taxon>Bacteria</taxon>
        <taxon>Bacillati</taxon>
        <taxon>Actinomycetota</taxon>
        <taxon>Actinomycetes</taxon>
        <taxon>Kitasatosporales</taxon>
        <taxon>Streptomycetaceae</taxon>
        <taxon>Streptomyces</taxon>
    </lineage>
</organism>
<dbReference type="EMBL" id="BAAAYL010000004">
    <property type="protein sequence ID" value="GAA3381324.1"/>
    <property type="molecule type" value="Genomic_DNA"/>
</dbReference>
<comment type="caution">
    <text evidence="2">The sequence shown here is derived from an EMBL/GenBank/DDBJ whole genome shotgun (WGS) entry which is preliminary data.</text>
</comment>
<evidence type="ECO:0000256" key="1">
    <source>
        <dbReference type="SAM" id="MobiDB-lite"/>
    </source>
</evidence>
<name>A0ABP6SN84_9ACTN</name>
<reference evidence="3" key="1">
    <citation type="journal article" date="2019" name="Int. J. Syst. Evol. Microbiol.">
        <title>The Global Catalogue of Microorganisms (GCM) 10K type strain sequencing project: providing services to taxonomists for standard genome sequencing and annotation.</title>
        <authorList>
            <consortium name="The Broad Institute Genomics Platform"/>
            <consortium name="The Broad Institute Genome Sequencing Center for Infectious Disease"/>
            <person name="Wu L."/>
            <person name="Ma J."/>
        </authorList>
    </citation>
    <scope>NUCLEOTIDE SEQUENCE [LARGE SCALE GENOMIC DNA]</scope>
    <source>
        <strain evidence="3">JCM 9651</strain>
    </source>
</reference>
<evidence type="ECO:0000313" key="2">
    <source>
        <dbReference type="EMBL" id="GAA3381324.1"/>
    </source>
</evidence>
<accession>A0ABP6SN84</accession>
<evidence type="ECO:0008006" key="4">
    <source>
        <dbReference type="Google" id="ProtNLM"/>
    </source>
</evidence>